<protein>
    <recommendedName>
        <fullName evidence="1">DNA binding HTH domain-containing protein</fullName>
    </recommendedName>
</protein>
<gene>
    <name evidence="2" type="ORF">NBRC116591_23670</name>
</gene>
<dbReference type="Gene3D" id="1.10.10.60">
    <property type="entry name" value="Homeodomain-like"/>
    <property type="match status" value="1"/>
</dbReference>
<dbReference type="Proteomes" id="UP001465153">
    <property type="component" value="Unassembled WGS sequence"/>
</dbReference>
<accession>A0ABQ0AAB9</accession>
<evidence type="ECO:0000313" key="3">
    <source>
        <dbReference type="Proteomes" id="UP001465153"/>
    </source>
</evidence>
<sequence>MSRFEESIIRDELTRCEGKLKIVQDNLGVARKTLYEKMRKYNLDKSQFKDS</sequence>
<dbReference type="InterPro" id="IPR002197">
    <property type="entry name" value="HTH_Fis"/>
</dbReference>
<proteinExistence type="predicted"/>
<dbReference type="InterPro" id="IPR009057">
    <property type="entry name" value="Homeodomain-like_sf"/>
</dbReference>
<dbReference type="EMBL" id="BAABWN010000007">
    <property type="protein sequence ID" value="GAA6168556.1"/>
    <property type="molecule type" value="Genomic_DNA"/>
</dbReference>
<dbReference type="SUPFAM" id="SSF46689">
    <property type="entry name" value="Homeodomain-like"/>
    <property type="match status" value="1"/>
</dbReference>
<evidence type="ECO:0000259" key="1">
    <source>
        <dbReference type="Pfam" id="PF02954"/>
    </source>
</evidence>
<reference evidence="2 3" key="1">
    <citation type="submission" date="2024-04" db="EMBL/GenBank/DDBJ databases">
        <title>Draft genome sequence of Sessilibacter corallicola NBRC 116591.</title>
        <authorList>
            <person name="Miyakawa T."/>
            <person name="Kusuya Y."/>
            <person name="Miura T."/>
        </authorList>
    </citation>
    <scope>NUCLEOTIDE SEQUENCE [LARGE SCALE GENOMIC DNA]</scope>
    <source>
        <strain evidence="2 3">KU-00831-HH</strain>
    </source>
</reference>
<evidence type="ECO:0000313" key="2">
    <source>
        <dbReference type="EMBL" id="GAA6168556.1"/>
    </source>
</evidence>
<keyword evidence="3" id="KW-1185">Reference proteome</keyword>
<dbReference type="RefSeq" id="WP_353303282.1">
    <property type="nucleotide sequence ID" value="NZ_BAABWN010000007.1"/>
</dbReference>
<comment type="caution">
    <text evidence="2">The sequence shown here is derived from an EMBL/GenBank/DDBJ whole genome shotgun (WGS) entry which is preliminary data.</text>
</comment>
<dbReference type="Pfam" id="PF02954">
    <property type="entry name" value="HTH_8"/>
    <property type="match status" value="1"/>
</dbReference>
<organism evidence="2 3">
    <name type="scientific">Sessilibacter corallicola</name>
    <dbReference type="NCBI Taxonomy" id="2904075"/>
    <lineage>
        <taxon>Bacteria</taxon>
        <taxon>Pseudomonadati</taxon>
        <taxon>Pseudomonadota</taxon>
        <taxon>Gammaproteobacteria</taxon>
        <taxon>Cellvibrionales</taxon>
        <taxon>Cellvibrionaceae</taxon>
        <taxon>Sessilibacter</taxon>
    </lineage>
</organism>
<feature type="domain" description="DNA binding HTH" evidence="1">
    <location>
        <begin position="3"/>
        <end position="41"/>
    </location>
</feature>
<name>A0ABQ0AAB9_9GAMM</name>